<comment type="similarity">
    <text evidence="2">Belongs to the MoaE family.</text>
</comment>
<comment type="pathway">
    <text evidence="1">Cofactor biosynthesis; molybdopterin biosynthesis.</text>
</comment>
<dbReference type="InterPro" id="IPR012675">
    <property type="entry name" value="Beta-grasp_dom_sf"/>
</dbReference>
<dbReference type="STRING" id="383372.Rcas_2923"/>
<dbReference type="eggNOG" id="COG1977">
    <property type="taxonomic scope" value="Bacteria"/>
</dbReference>
<dbReference type="HOGENOM" id="CLU_069141_1_0_0"/>
<dbReference type="Gene3D" id="3.90.1170.40">
    <property type="entry name" value="Molybdopterin biosynthesis MoaE subunit"/>
    <property type="match status" value="1"/>
</dbReference>
<comment type="subunit">
    <text evidence="10">Heterotetramer of 2 MoaD subunits and 2 MoaE subunits. Also stable as homodimer. The enzyme changes between these two forms during catalysis.</text>
</comment>
<dbReference type="InterPro" id="IPR016155">
    <property type="entry name" value="Mopterin_synth/thiamin_S_b"/>
</dbReference>
<evidence type="ECO:0000256" key="14">
    <source>
        <dbReference type="ARBA" id="ARBA00032474"/>
    </source>
</evidence>
<dbReference type="InterPro" id="IPR003448">
    <property type="entry name" value="Mopterin_biosynth_MoaE"/>
</dbReference>
<dbReference type="FunFam" id="3.10.20.30:FF:000010">
    <property type="entry name" value="Molybdopterin synthase sulfur carrier subunit"/>
    <property type="match status" value="1"/>
</dbReference>
<comment type="catalytic activity">
    <reaction evidence="15">
        <text>2 [molybdopterin-synthase sulfur-carrier protein]-C-terminal-Gly-aminoethanethioate + cyclic pyranopterin phosphate + H2O = molybdopterin + 2 [molybdopterin-synthase sulfur-carrier protein]-C-terminal Gly-Gly + 2 H(+)</text>
        <dbReference type="Rhea" id="RHEA:26333"/>
        <dbReference type="Rhea" id="RHEA-COMP:12202"/>
        <dbReference type="Rhea" id="RHEA-COMP:19907"/>
        <dbReference type="ChEBI" id="CHEBI:15377"/>
        <dbReference type="ChEBI" id="CHEBI:15378"/>
        <dbReference type="ChEBI" id="CHEBI:58698"/>
        <dbReference type="ChEBI" id="CHEBI:59648"/>
        <dbReference type="ChEBI" id="CHEBI:90778"/>
        <dbReference type="ChEBI" id="CHEBI:232372"/>
        <dbReference type="EC" id="2.8.1.12"/>
    </reaction>
</comment>
<dbReference type="EC" id="2.8.1.12" evidence="3"/>
<reference evidence="16 17" key="1">
    <citation type="submission" date="2007-08" db="EMBL/GenBank/DDBJ databases">
        <title>Complete sequence of Roseiflexus castenholzii DSM 13941.</title>
        <authorList>
            <consortium name="US DOE Joint Genome Institute"/>
            <person name="Copeland A."/>
            <person name="Lucas S."/>
            <person name="Lapidus A."/>
            <person name="Barry K."/>
            <person name="Glavina del Rio T."/>
            <person name="Dalin E."/>
            <person name="Tice H."/>
            <person name="Pitluck S."/>
            <person name="Thompson L.S."/>
            <person name="Brettin T."/>
            <person name="Bruce D."/>
            <person name="Detter J.C."/>
            <person name="Han C."/>
            <person name="Tapia R."/>
            <person name="Schmutz J."/>
            <person name="Larimer F."/>
            <person name="Land M."/>
            <person name="Hauser L."/>
            <person name="Kyrpides N."/>
            <person name="Mikhailova N."/>
            <person name="Bryant D.A."/>
            <person name="Hanada S."/>
            <person name="Tsukatani Y."/>
            <person name="Richardson P."/>
        </authorList>
    </citation>
    <scope>NUCLEOTIDE SEQUENCE [LARGE SCALE GENOMIC DNA]</scope>
    <source>
        <strain evidence="17">DSM 13941 / HLO8</strain>
    </source>
</reference>
<dbReference type="InterPro" id="IPR010038">
    <property type="entry name" value="MoaD_arc-typ"/>
</dbReference>
<dbReference type="SUPFAM" id="SSF54690">
    <property type="entry name" value="Molybdopterin synthase subunit MoaE"/>
    <property type="match status" value="1"/>
</dbReference>
<evidence type="ECO:0000256" key="4">
    <source>
        <dbReference type="ARBA" id="ARBA00013858"/>
    </source>
</evidence>
<evidence type="ECO:0000313" key="16">
    <source>
        <dbReference type="EMBL" id="ABU58985.1"/>
    </source>
</evidence>
<keyword evidence="7" id="KW-0501">Molybdenum cofactor biosynthesis</keyword>
<keyword evidence="6" id="KW-0547">Nucleotide-binding</keyword>
<comment type="similarity">
    <text evidence="8">Belongs to the MoaD family.</text>
</comment>
<evidence type="ECO:0000256" key="8">
    <source>
        <dbReference type="ARBA" id="ARBA00024200"/>
    </source>
</evidence>
<dbReference type="PANTHER" id="PTHR23404">
    <property type="entry name" value="MOLYBDOPTERIN SYNTHASE RELATED"/>
    <property type="match status" value="1"/>
</dbReference>
<name>A7NN53_ROSCS</name>
<evidence type="ECO:0000256" key="3">
    <source>
        <dbReference type="ARBA" id="ARBA00011950"/>
    </source>
</evidence>
<dbReference type="NCBIfam" id="TIGR01682">
    <property type="entry name" value="moaD"/>
    <property type="match status" value="1"/>
</dbReference>
<evidence type="ECO:0000256" key="10">
    <source>
        <dbReference type="ARBA" id="ARBA00026066"/>
    </source>
</evidence>
<proteinExistence type="inferred from homology"/>
<dbReference type="Pfam" id="PF02391">
    <property type="entry name" value="MoaE"/>
    <property type="match status" value="1"/>
</dbReference>
<evidence type="ECO:0000256" key="6">
    <source>
        <dbReference type="ARBA" id="ARBA00022741"/>
    </source>
</evidence>
<evidence type="ECO:0000256" key="15">
    <source>
        <dbReference type="ARBA" id="ARBA00049878"/>
    </source>
</evidence>
<evidence type="ECO:0000256" key="2">
    <source>
        <dbReference type="ARBA" id="ARBA00005426"/>
    </source>
</evidence>
<evidence type="ECO:0000256" key="5">
    <source>
        <dbReference type="ARBA" id="ARBA00022679"/>
    </source>
</evidence>
<dbReference type="CDD" id="cd00754">
    <property type="entry name" value="Ubl_MoaD"/>
    <property type="match status" value="1"/>
</dbReference>
<dbReference type="KEGG" id="rca:Rcas_2923"/>
<dbReference type="AlphaFoldDB" id="A7NN53"/>
<dbReference type="SUPFAM" id="SSF54285">
    <property type="entry name" value="MoaD/ThiS"/>
    <property type="match status" value="1"/>
</dbReference>
<gene>
    <name evidence="16" type="ordered locus">Rcas_2923</name>
</gene>
<dbReference type="EMBL" id="CP000804">
    <property type="protein sequence ID" value="ABU58985.1"/>
    <property type="molecule type" value="Genomic_DNA"/>
</dbReference>
<accession>A7NN53</accession>
<dbReference type="eggNOG" id="COG0314">
    <property type="taxonomic scope" value="Bacteria"/>
</dbReference>
<evidence type="ECO:0000256" key="12">
    <source>
        <dbReference type="ARBA" id="ARBA00030407"/>
    </source>
</evidence>
<keyword evidence="17" id="KW-1185">Reference proteome</keyword>
<dbReference type="OrthoDB" id="9803224at2"/>
<evidence type="ECO:0000313" key="17">
    <source>
        <dbReference type="Proteomes" id="UP000000263"/>
    </source>
</evidence>
<dbReference type="InterPro" id="IPR036563">
    <property type="entry name" value="MoaE_sf"/>
</dbReference>
<dbReference type="Proteomes" id="UP000000263">
    <property type="component" value="Chromosome"/>
</dbReference>
<organism evidence="16 17">
    <name type="scientific">Roseiflexus castenholzii (strain DSM 13941 / HLO8)</name>
    <dbReference type="NCBI Taxonomy" id="383372"/>
    <lineage>
        <taxon>Bacteria</taxon>
        <taxon>Bacillati</taxon>
        <taxon>Chloroflexota</taxon>
        <taxon>Chloroflexia</taxon>
        <taxon>Chloroflexales</taxon>
        <taxon>Roseiflexineae</taxon>
        <taxon>Roseiflexaceae</taxon>
        <taxon>Roseiflexus</taxon>
    </lineage>
</organism>
<evidence type="ECO:0000256" key="9">
    <source>
        <dbReference type="ARBA" id="ARBA00024247"/>
    </source>
</evidence>
<protein>
    <recommendedName>
        <fullName evidence="4">Molybdopterin synthase catalytic subunit</fullName>
        <ecNumber evidence="3">2.8.1.12</ecNumber>
    </recommendedName>
    <alternativeName>
        <fullName evidence="13">MPT synthase subunit 2</fullName>
    </alternativeName>
    <alternativeName>
        <fullName evidence="11">Molybdenum cofactor biosynthesis protein E</fullName>
    </alternativeName>
    <alternativeName>
        <fullName evidence="9">Molybdopterin synthase sulfur carrier subunit</fullName>
    </alternativeName>
    <alternativeName>
        <fullName evidence="12">Molybdopterin-converting factor large subunit</fullName>
    </alternativeName>
    <alternativeName>
        <fullName evidence="14">Molybdopterin-converting factor subunit 2</fullName>
    </alternativeName>
</protein>
<evidence type="ECO:0000256" key="13">
    <source>
        <dbReference type="ARBA" id="ARBA00030781"/>
    </source>
</evidence>
<dbReference type="GO" id="GO:0000166">
    <property type="term" value="F:nucleotide binding"/>
    <property type="evidence" value="ECO:0007669"/>
    <property type="project" value="UniProtKB-KW"/>
</dbReference>
<evidence type="ECO:0000256" key="1">
    <source>
        <dbReference type="ARBA" id="ARBA00005046"/>
    </source>
</evidence>
<dbReference type="GO" id="GO:0030366">
    <property type="term" value="F:molybdopterin synthase activity"/>
    <property type="evidence" value="ECO:0007669"/>
    <property type="project" value="UniProtKB-EC"/>
</dbReference>
<dbReference type="NCBIfam" id="TIGR01687">
    <property type="entry name" value="moaD_arch"/>
    <property type="match status" value="1"/>
</dbReference>
<dbReference type="Pfam" id="PF02597">
    <property type="entry name" value="ThiS"/>
    <property type="match status" value="1"/>
</dbReference>
<sequence length="237" mass="25889">MTKSITITVRYFAAHREITGCSDETLVLAPGTTVGALWEMLTERYPRLAGYSGRLLFAVNQEFAASDHTLRDGDEVAFIPPVSGGALQPFVVTPDPLDPAPLVALVQAPDMGAIVTFAGVARDNFGGRKTAFLEYEAYPGMAEAVLAQIAAEARARWQTGAIAVHHRIGRLEIGETAVLVVVAAPHRREAFAAAEWIMDRIKEVAPIWKKEHWADGDAEWVGDEKERKQKAPQRSTI</sequence>
<evidence type="ECO:0000256" key="7">
    <source>
        <dbReference type="ARBA" id="ARBA00023150"/>
    </source>
</evidence>
<dbReference type="RefSeq" id="WP_012121409.1">
    <property type="nucleotide sequence ID" value="NC_009767.1"/>
</dbReference>
<evidence type="ECO:0000256" key="11">
    <source>
        <dbReference type="ARBA" id="ARBA00029745"/>
    </source>
</evidence>
<dbReference type="Gene3D" id="3.10.20.30">
    <property type="match status" value="1"/>
</dbReference>
<keyword evidence="5" id="KW-0808">Transferase</keyword>
<dbReference type="CDD" id="cd00756">
    <property type="entry name" value="MoaE"/>
    <property type="match status" value="1"/>
</dbReference>
<dbReference type="InterPro" id="IPR003749">
    <property type="entry name" value="ThiS/MoaD-like"/>
</dbReference>
<dbReference type="GO" id="GO:0006777">
    <property type="term" value="P:Mo-molybdopterin cofactor biosynthetic process"/>
    <property type="evidence" value="ECO:0007669"/>
    <property type="project" value="UniProtKB-KW"/>
</dbReference>
<dbReference type="FunFam" id="3.90.1170.40:FF:000003">
    <property type="entry name" value="Molybdopterin converting factor subunit 2"/>
    <property type="match status" value="1"/>
</dbReference>